<reference evidence="1 2" key="1">
    <citation type="journal article" date="2022" name="Plant J.">
        <title>Chromosome-level genome of Camellia lanceoleosa provides a valuable resource for understanding genome evolution and self-incompatibility.</title>
        <authorList>
            <person name="Gong W."/>
            <person name="Xiao S."/>
            <person name="Wang L."/>
            <person name="Liao Z."/>
            <person name="Chang Y."/>
            <person name="Mo W."/>
            <person name="Hu G."/>
            <person name="Li W."/>
            <person name="Zhao G."/>
            <person name="Zhu H."/>
            <person name="Hu X."/>
            <person name="Ji K."/>
            <person name="Xiang X."/>
            <person name="Song Q."/>
            <person name="Yuan D."/>
            <person name="Jin S."/>
            <person name="Zhang L."/>
        </authorList>
    </citation>
    <scope>NUCLEOTIDE SEQUENCE [LARGE SCALE GENOMIC DNA]</scope>
    <source>
        <strain evidence="1">SQ_2022a</strain>
    </source>
</reference>
<gene>
    <name evidence="1" type="ORF">LOK49_LG02G01648</name>
</gene>
<name>A0ACC0II49_9ERIC</name>
<comment type="caution">
    <text evidence="1">The sequence shown here is derived from an EMBL/GenBank/DDBJ whole genome shotgun (WGS) entry which is preliminary data.</text>
</comment>
<accession>A0ACC0II49</accession>
<evidence type="ECO:0000313" key="2">
    <source>
        <dbReference type="Proteomes" id="UP001060215"/>
    </source>
</evidence>
<dbReference type="EMBL" id="CM045760">
    <property type="protein sequence ID" value="KAI8024778.1"/>
    <property type="molecule type" value="Genomic_DNA"/>
</dbReference>
<protein>
    <submittedName>
        <fullName evidence="1">E3 ubiquitin-protein ligase KEG</fullName>
    </submittedName>
</protein>
<organism evidence="1 2">
    <name type="scientific">Camellia lanceoleosa</name>
    <dbReference type="NCBI Taxonomy" id="1840588"/>
    <lineage>
        <taxon>Eukaryota</taxon>
        <taxon>Viridiplantae</taxon>
        <taxon>Streptophyta</taxon>
        <taxon>Embryophyta</taxon>
        <taxon>Tracheophyta</taxon>
        <taxon>Spermatophyta</taxon>
        <taxon>Magnoliopsida</taxon>
        <taxon>eudicotyledons</taxon>
        <taxon>Gunneridae</taxon>
        <taxon>Pentapetalae</taxon>
        <taxon>asterids</taxon>
        <taxon>Ericales</taxon>
        <taxon>Theaceae</taxon>
        <taxon>Camellia</taxon>
    </lineage>
</organism>
<evidence type="ECO:0000313" key="1">
    <source>
        <dbReference type="EMBL" id="KAI8024778.1"/>
    </source>
</evidence>
<sequence length="140" mass="15339">MFFASVDTTLSCSRYHHVSVVGNSMQALHKNYAIIATIHSSLNTSSSFDCDFTNEGKENNDDLKDDDNESSRNGSSIELASHLLTAGSADWEGMAGRVLSGGQGQCRHHMAVKKVAIRDDDDMDLVWGQSQLENLQRASM</sequence>
<dbReference type="Proteomes" id="UP001060215">
    <property type="component" value="Chromosome 3"/>
</dbReference>
<proteinExistence type="predicted"/>
<keyword evidence="2" id="KW-1185">Reference proteome</keyword>